<name>A0A0F9MIB9_9ZZZZ</name>
<accession>A0A0F9MIB9</accession>
<evidence type="ECO:0000313" key="1">
    <source>
        <dbReference type="EMBL" id="KKM99001.1"/>
    </source>
</evidence>
<dbReference type="Pfam" id="PF10133">
    <property type="entry name" value="CooT"/>
    <property type="match status" value="1"/>
</dbReference>
<gene>
    <name evidence="1" type="ORF">LCGC14_1152320</name>
</gene>
<protein>
    <submittedName>
        <fullName evidence="1">Uncharacterized protein</fullName>
    </submittedName>
</protein>
<sequence length="44" mass="4862">MEDCISIVPEGDKLILRDILGKSETVEAKILEVGLLDHKVVLTK</sequence>
<dbReference type="AlphaFoldDB" id="A0A0F9MIB9"/>
<dbReference type="EMBL" id="LAZR01005551">
    <property type="protein sequence ID" value="KKM99001.1"/>
    <property type="molecule type" value="Genomic_DNA"/>
</dbReference>
<organism evidence="1">
    <name type="scientific">marine sediment metagenome</name>
    <dbReference type="NCBI Taxonomy" id="412755"/>
    <lineage>
        <taxon>unclassified sequences</taxon>
        <taxon>metagenomes</taxon>
        <taxon>ecological metagenomes</taxon>
    </lineage>
</organism>
<comment type="caution">
    <text evidence="1">The sequence shown here is derived from an EMBL/GenBank/DDBJ whole genome shotgun (WGS) entry which is preliminary data.</text>
</comment>
<proteinExistence type="predicted"/>
<dbReference type="InterPro" id="IPR019300">
    <property type="entry name" value="CooT"/>
</dbReference>
<reference evidence="1" key="1">
    <citation type="journal article" date="2015" name="Nature">
        <title>Complex archaea that bridge the gap between prokaryotes and eukaryotes.</title>
        <authorList>
            <person name="Spang A."/>
            <person name="Saw J.H."/>
            <person name="Jorgensen S.L."/>
            <person name="Zaremba-Niedzwiedzka K."/>
            <person name="Martijn J."/>
            <person name="Lind A.E."/>
            <person name="van Eijk R."/>
            <person name="Schleper C."/>
            <person name="Guy L."/>
            <person name="Ettema T.J."/>
        </authorList>
    </citation>
    <scope>NUCLEOTIDE SEQUENCE</scope>
</reference>